<dbReference type="Gene3D" id="2.60.120.430">
    <property type="entry name" value="Galactose-binding lectin"/>
    <property type="match status" value="2"/>
</dbReference>
<keyword evidence="9 13" id="KW-1133">Transmembrane helix</keyword>
<evidence type="ECO:0000256" key="12">
    <source>
        <dbReference type="PROSITE-ProRule" id="PRU10141"/>
    </source>
</evidence>
<dbReference type="InterPro" id="IPR000719">
    <property type="entry name" value="Prot_kinase_dom"/>
</dbReference>
<evidence type="ECO:0000256" key="2">
    <source>
        <dbReference type="ARBA" id="ARBA00022527"/>
    </source>
</evidence>
<evidence type="ECO:0000256" key="10">
    <source>
        <dbReference type="ARBA" id="ARBA00023136"/>
    </source>
</evidence>
<keyword evidence="3" id="KW-0808">Transferase</keyword>
<dbReference type="FunFam" id="1.10.510.10:FF:000252">
    <property type="entry name" value="Receptor-like protein kinase FERONIA"/>
    <property type="match status" value="1"/>
</dbReference>
<evidence type="ECO:0000256" key="3">
    <source>
        <dbReference type="ARBA" id="ARBA00022679"/>
    </source>
</evidence>
<dbReference type="PANTHER" id="PTHR27003">
    <property type="entry name" value="OS07G0166700 PROTEIN"/>
    <property type="match status" value="1"/>
</dbReference>
<keyword evidence="5 14" id="KW-0732">Signal</keyword>
<dbReference type="PROSITE" id="PS50011">
    <property type="entry name" value="PROTEIN_KINASE_DOM"/>
    <property type="match status" value="1"/>
</dbReference>
<reference evidence="16" key="1">
    <citation type="submission" date="2021-01" db="UniProtKB">
        <authorList>
            <consortium name="EnsemblPlants"/>
        </authorList>
    </citation>
    <scope>IDENTIFICATION</scope>
</reference>
<evidence type="ECO:0000259" key="15">
    <source>
        <dbReference type="PROSITE" id="PS50011"/>
    </source>
</evidence>
<keyword evidence="4 13" id="KW-0812">Transmembrane</keyword>
<evidence type="ECO:0000256" key="1">
    <source>
        <dbReference type="ARBA" id="ARBA00004479"/>
    </source>
</evidence>
<keyword evidence="2" id="KW-0723">Serine/threonine-protein kinase</keyword>
<dbReference type="Pfam" id="PF12819">
    <property type="entry name" value="Malectin_like"/>
    <property type="match status" value="1"/>
</dbReference>
<dbReference type="GO" id="GO:0004674">
    <property type="term" value="F:protein serine/threonine kinase activity"/>
    <property type="evidence" value="ECO:0007669"/>
    <property type="project" value="UniProtKB-KW"/>
</dbReference>
<dbReference type="SUPFAM" id="SSF56112">
    <property type="entry name" value="Protein kinase-like (PK-like)"/>
    <property type="match status" value="1"/>
</dbReference>
<dbReference type="InterPro" id="IPR011009">
    <property type="entry name" value="Kinase-like_dom_sf"/>
</dbReference>
<evidence type="ECO:0000256" key="13">
    <source>
        <dbReference type="SAM" id="Phobius"/>
    </source>
</evidence>
<dbReference type="Pfam" id="PF07714">
    <property type="entry name" value="PK_Tyr_Ser-Thr"/>
    <property type="match status" value="1"/>
</dbReference>
<feature type="signal peptide" evidence="14">
    <location>
        <begin position="1"/>
        <end position="22"/>
    </location>
</feature>
<evidence type="ECO:0000256" key="14">
    <source>
        <dbReference type="SAM" id="SignalP"/>
    </source>
</evidence>
<evidence type="ECO:0000313" key="17">
    <source>
        <dbReference type="Proteomes" id="UP000594263"/>
    </source>
</evidence>
<feature type="binding site" evidence="12">
    <location>
        <position position="522"/>
    </location>
    <ligand>
        <name>ATP</name>
        <dbReference type="ChEBI" id="CHEBI:30616"/>
    </ligand>
</feature>
<keyword evidence="8 12" id="KW-0067">ATP-binding</keyword>
<dbReference type="PROSITE" id="PS00107">
    <property type="entry name" value="PROTEIN_KINASE_ATP"/>
    <property type="match status" value="1"/>
</dbReference>
<evidence type="ECO:0000256" key="8">
    <source>
        <dbReference type="ARBA" id="ARBA00022840"/>
    </source>
</evidence>
<keyword evidence="7" id="KW-0418">Kinase</keyword>
<dbReference type="CDD" id="cd14066">
    <property type="entry name" value="STKc_IRAK"/>
    <property type="match status" value="1"/>
</dbReference>
<evidence type="ECO:0000256" key="11">
    <source>
        <dbReference type="ARBA" id="ARBA00023180"/>
    </source>
</evidence>
<dbReference type="InterPro" id="IPR045272">
    <property type="entry name" value="ANXUR1/2-like"/>
</dbReference>
<dbReference type="InterPro" id="IPR008271">
    <property type="entry name" value="Ser/Thr_kinase_AS"/>
</dbReference>
<dbReference type="InterPro" id="IPR024788">
    <property type="entry name" value="Malectin-like_Carb-bd_dom"/>
</dbReference>
<keyword evidence="6 12" id="KW-0547">Nucleotide-binding</keyword>
<dbReference type="OMA" id="DETWLIG"/>
<dbReference type="GO" id="GO:0004714">
    <property type="term" value="F:transmembrane receptor protein tyrosine kinase activity"/>
    <property type="evidence" value="ECO:0007669"/>
    <property type="project" value="InterPro"/>
</dbReference>
<keyword evidence="11" id="KW-0325">Glycoprotein</keyword>
<dbReference type="PANTHER" id="PTHR27003:SF59">
    <property type="entry name" value="PROTEIN KINASE DOMAIN-CONTAINING PROTEIN"/>
    <property type="match status" value="1"/>
</dbReference>
<dbReference type="GO" id="GO:0005886">
    <property type="term" value="C:plasma membrane"/>
    <property type="evidence" value="ECO:0007669"/>
    <property type="project" value="TreeGrafter"/>
</dbReference>
<dbReference type="Gramene" id="Kaladp0033s0267.1.v1.1">
    <property type="protein sequence ID" value="Kaladp0033s0267.1.v1.1.CDS.1"/>
    <property type="gene ID" value="Kaladp0033s0267.v1.1"/>
</dbReference>
<dbReference type="FunFam" id="3.30.200.20:FF:000039">
    <property type="entry name" value="receptor-like protein kinase FERONIA"/>
    <property type="match status" value="1"/>
</dbReference>
<keyword evidence="17" id="KW-1185">Reference proteome</keyword>
<dbReference type="Gene3D" id="3.30.200.20">
    <property type="entry name" value="Phosphorylase Kinase, domain 1"/>
    <property type="match status" value="1"/>
</dbReference>
<dbReference type="InterPro" id="IPR017441">
    <property type="entry name" value="Protein_kinase_ATP_BS"/>
</dbReference>
<evidence type="ECO:0000256" key="9">
    <source>
        <dbReference type="ARBA" id="ARBA00022989"/>
    </source>
</evidence>
<feature type="chain" id="PRO_5029662241" description="Protein kinase domain-containing protein" evidence="14">
    <location>
        <begin position="23"/>
        <end position="840"/>
    </location>
</feature>
<accession>A0A7N0TDY4</accession>
<evidence type="ECO:0000256" key="7">
    <source>
        <dbReference type="ARBA" id="ARBA00022777"/>
    </source>
</evidence>
<protein>
    <recommendedName>
        <fullName evidence="15">Protein kinase domain-containing protein</fullName>
    </recommendedName>
</protein>
<evidence type="ECO:0000256" key="6">
    <source>
        <dbReference type="ARBA" id="ARBA00022741"/>
    </source>
</evidence>
<organism evidence="16 17">
    <name type="scientific">Kalanchoe fedtschenkoi</name>
    <name type="common">Lavender scallops</name>
    <name type="synonym">South American air plant</name>
    <dbReference type="NCBI Taxonomy" id="63787"/>
    <lineage>
        <taxon>Eukaryota</taxon>
        <taxon>Viridiplantae</taxon>
        <taxon>Streptophyta</taxon>
        <taxon>Embryophyta</taxon>
        <taxon>Tracheophyta</taxon>
        <taxon>Spermatophyta</taxon>
        <taxon>Magnoliopsida</taxon>
        <taxon>eudicotyledons</taxon>
        <taxon>Gunneridae</taxon>
        <taxon>Pentapetalae</taxon>
        <taxon>Saxifragales</taxon>
        <taxon>Crassulaceae</taxon>
        <taxon>Kalanchoe</taxon>
    </lineage>
</organism>
<evidence type="ECO:0000256" key="4">
    <source>
        <dbReference type="ARBA" id="ARBA00022692"/>
    </source>
</evidence>
<proteinExistence type="predicted"/>
<dbReference type="InterPro" id="IPR001245">
    <property type="entry name" value="Ser-Thr/Tyr_kinase_cat_dom"/>
</dbReference>
<dbReference type="Proteomes" id="UP000594263">
    <property type="component" value="Unplaced"/>
</dbReference>
<feature type="domain" description="Protein kinase" evidence="15">
    <location>
        <begin position="494"/>
        <end position="769"/>
    </location>
</feature>
<evidence type="ECO:0000256" key="5">
    <source>
        <dbReference type="ARBA" id="ARBA00022729"/>
    </source>
</evidence>
<dbReference type="SMART" id="SM00220">
    <property type="entry name" value="S_TKc"/>
    <property type="match status" value="1"/>
</dbReference>
<dbReference type="GO" id="GO:0005524">
    <property type="term" value="F:ATP binding"/>
    <property type="evidence" value="ECO:0007669"/>
    <property type="project" value="UniProtKB-UniRule"/>
</dbReference>
<sequence>MDRRLALRLALILLCLIRLSTSYELPAEYFINCGSANATDLYGQSYAPDSNFDSQGQSAVSVRGAESDTPVLYQTARFHTRPFSYRFHMTQNATLFLLRLHFHAFSTSTVQLSRAVFRVSVSGAALLANFSAAPDSTVIEEFLLPIGHGGGADDSVLRVDFTPGSSLAFINVIEAFAAPDNLVPTSTPLDLVTRKSSPVNAKLDRNMLRKLYRLNMGEGRLTPQNDTLNRYWEPDDAYLLIRDAAKSSKFRSAKPVWNSTLSDQFIAPDLLYQTAKELNLSGDRLSNSFNATWRFAVARNARYFVRAHFCDIVGASNNAIKFNMFINGYYGREVIPWRITYDFAVPFHIDFVVESDESGVMSVSIGPWSDPPTMPQMNTAFINGLEILELMGIAPGFGGGGGSGVKSRIFIVAGSVTGGVAFALFLFLGMIFGLRRGNARKPVRSWPEKNASASAYIGVVEVEACASTTPTPLSKFNFELKIPMAEILRSTNGFDESLVIGKGGFGRVYRGRLEDGTEVAVKRSQPGHGQGLSEFYTEIIVLTKIRHLHLVSLIGYCDEMSEMILVYEFMEKGTLREHLYGDSEEPGTYLSWEKRLEICIGAAKGLHYLHAETVGGIIHRDVKSTNILLDGNYVAKVADFGLSSILLDESFVNTGVIRGSFGYMDPESVTTFQVTQKSDVYSFGVVLLEVVCAREALNNALPKEEINLAEWGMSWHKKGQLERIIDPVLAGKIDPNSLRVFGDTAAKCLRASGVDRPRMGEVVQDLEYSLRLQSTGGVGEGNGDSMMSGTSLDLPAMKVQRLPSESWKMGGEEDVSTTTFNDSGTSASDIFSQLRIEEAR</sequence>
<comment type="subcellular location">
    <subcellularLocation>
        <location evidence="1">Membrane</location>
        <topology evidence="1">Single-pass type I membrane protein</topology>
    </subcellularLocation>
</comment>
<dbReference type="Gene3D" id="1.10.510.10">
    <property type="entry name" value="Transferase(Phosphotransferase) domain 1"/>
    <property type="match status" value="1"/>
</dbReference>
<name>A0A7N0TDY4_KALFE</name>
<dbReference type="PROSITE" id="PS00108">
    <property type="entry name" value="PROTEIN_KINASE_ST"/>
    <property type="match status" value="1"/>
</dbReference>
<dbReference type="EnsemblPlants" id="Kaladp0033s0267.1.v1.1">
    <property type="protein sequence ID" value="Kaladp0033s0267.1.v1.1.CDS.1"/>
    <property type="gene ID" value="Kaladp0033s0267.v1.1"/>
</dbReference>
<feature type="transmembrane region" description="Helical" evidence="13">
    <location>
        <begin position="409"/>
        <end position="434"/>
    </location>
</feature>
<evidence type="ECO:0000313" key="16">
    <source>
        <dbReference type="EnsemblPlants" id="Kaladp0033s0267.1.v1.1.CDS.1"/>
    </source>
</evidence>
<dbReference type="AlphaFoldDB" id="A0A7N0TDY4"/>
<keyword evidence="10 13" id="KW-0472">Membrane</keyword>
<dbReference type="GO" id="GO:0009506">
    <property type="term" value="C:plasmodesma"/>
    <property type="evidence" value="ECO:0007669"/>
    <property type="project" value="TreeGrafter"/>
</dbReference>